<dbReference type="PANTHER" id="PTHR36361:SF1">
    <property type="entry name" value="PROTEIN APEM9"/>
    <property type="match status" value="1"/>
</dbReference>
<evidence type="ECO:0000313" key="4">
    <source>
        <dbReference type="EMBL" id="KAF4360970.1"/>
    </source>
</evidence>
<feature type="compositionally biased region" description="Polar residues" evidence="1">
    <location>
        <begin position="244"/>
        <end position="256"/>
    </location>
</feature>
<dbReference type="Proteomes" id="UP000525078">
    <property type="component" value="Unassembled WGS sequence"/>
</dbReference>
<protein>
    <recommendedName>
        <fullName evidence="7">3-phosphoinositide-dependent protein kinase-1</fullName>
    </recommendedName>
</protein>
<dbReference type="EMBL" id="JAATIQ010000926">
    <property type="protein sequence ID" value="KAF4346734.1"/>
    <property type="molecule type" value="Genomic_DNA"/>
</dbReference>
<evidence type="ECO:0000256" key="1">
    <source>
        <dbReference type="SAM" id="MobiDB-lite"/>
    </source>
</evidence>
<keyword evidence="6" id="KW-1185">Reference proteome</keyword>
<name>A0A7J6ETI6_CANSA</name>
<evidence type="ECO:0008006" key="7">
    <source>
        <dbReference type="Google" id="ProtNLM"/>
    </source>
</evidence>
<dbReference type="Proteomes" id="UP000583929">
    <property type="component" value="Unassembled WGS sequence"/>
</dbReference>
<dbReference type="GO" id="GO:0015919">
    <property type="term" value="P:peroxisomal membrane transport"/>
    <property type="evidence" value="ECO:0007669"/>
    <property type="project" value="InterPro"/>
</dbReference>
<feature type="compositionally biased region" description="Low complexity" evidence="1">
    <location>
        <begin position="222"/>
        <end position="236"/>
    </location>
</feature>
<evidence type="ECO:0000256" key="2">
    <source>
        <dbReference type="SAM" id="Phobius"/>
    </source>
</evidence>
<evidence type="ECO:0000313" key="3">
    <source>
        <dbReference type="EMBL" id="KAF4346734.1"/>
    </source>
</evidence>
<evidence type="ECO:0000313" key="6">
    <source>
        <dbReference type="Proteomes" id="UP000583929"/>
    </source>
</evidence>
<feature type="region of interest" description="Disordered" evidence="1">
    <location>
        <begin position="222"/>
        <end position="256"/>
    </location>
</feature>
<dbReference type="EMBL" id="JAATIP010000196">
    <property type="protein sequence ID" value="KAF4360970.1"/>
    <property type="molecule type" value="Genomic_DNA"/>
</dbReference>
<dbReference type="PANTHER" id="PTHR36361">
    <property type="entry name" value="PROTEIN APEM9"/>
    <property type="match status" value="1"/>
</dbReference>
<reference evidence="5 6" key="1">
    <citation type="journal article" date="2020" name="bioRxiv">
        <title>Sequence and annotation of 42 cannabis genomes reveals extensive copy number variation in cannabinoid synthesis and pathogen resistance genes.</title>
        <authorList>
            <person name="Mckernan K.J."/>
            <person name="Helbert Y."/>
            <person name="Kane L.T."/>
            <person name="Ebling H."/>
            <person name="Zhang L."/>
            <person name="Liu B."/>
            <person name="Eaton Z."/>
            <person name="Mclaughlin S."/>
            <person name="Kingan S."/>
            <person name="Baybayan P."/>
            <person name="Concepcion G."/>
            <person name="Jordan M."/>
            <person name="Riva A."/>
            <person name="Barbazuk W."/>
            <person name="Harkins T."/>
        </authorList>
    </citation>
    <scope>NUCLEOTIDE SEQUENCE [LARGE SCALE GENOMIC DNA]</scope>
    <source>
        <strain evidence="5 6">cv. Jamaican Lion 4</strain>
        <strain evidence="3">Father</strain>
        <strain evidence="4">Mother</strain>
        <tissue evidence="4">Leaf</tissue>
    </source>
</reference>
<dbReference type="InterPro" id="IPR034571">
    <property type="entry name" value="APEM9"/>
</dbReference>
<accession>A0A7J6ETI6</accession>
<keyword evidence="2" id="KW-0472">Membrane</keyword>
<sequence>MGMEEVGEIGSLHSQIWEQIELAESYLVCSLYEEAASLASSILNQLSTIVTGHDDDDDDGVELHDMLESAGMVLVQSLNELGRVSEILNELKQSFSSVGAIPLQYRNFHPILFSRACFQISQSPSSVRNFLEEFLSKWRFVDDDYYVLANDETSVDYVKGCSGRFRLRVDDYLDVVEVYVMKVLATTLNDLDLAIHWVEKAELPKDRRQGLLRRLHSLHSARATTTSSRGSSALSGDNPKKQINIPNGSPQVSDNNYPLNDDKIGKQSVIRFSKGVTPYDWWYRTLNLKLGNIQIAISNKKVAFGCLIVLVYWILRRKQARIKGIIKRQALNIKKGVVDLWQLAFSYQVNPLAAMQSPPAPLRGAQR</sequence>
<evidence type="ECO:0000313" key="5">
    <source>
        <dbReference type="Proteomes" id="UP000525078"/>
    </source>
</evidence>
<keyword evidence="2" id="KW-0812">Transmembrane</keyword>
<comment type="caution">
    <text evidence="4">The sequence shown here is derived from an EMBL/GenBank/DDBJ whole genome shotgun (WGS) entry which is preliminary data.</text>
</comment>
<dbReference type="AlphaFoldDB" id="A0A7J6ETI6"/>
<proteinExistence type="predicted"/>
<organism evidence="4 5">
    <name type="scientific">Cannabis sativa</name>
    <name type="common">Hemp</name>
    <name type="synonym">Marijuana</name>
    <dbReference type="NCBI Taxonomy" id="3483"/>
    <lineage>
        <taxon>Eukaryota</taxon>
        <taxon>Viridiplantae</taxon>
        <taxon>Streptophyta</taxon>
        <taxon>Embryophyta</taxon>
        <taxon>Tracheophyta</taxon>
        <taxon>Spermatophyta</taxon>
        <taxon>Magnoliopsida</taxon>
        <taxon>eudicotyledons</taxon>
        <taxon>Gunneridae</taxon>
        <taxon>Pentapetalae</taxon>
        <taxon>rosids</taxon>
        <taxon>fabids</taxon>
        <taxon>Rosales</taxon>
        <taxon>Cannabaceae</taxon>
        <taxon>Cannabis</taxon>
    </lineage>
</organism>
<keyword evidence="2" id="KW-1133">Transmembrane helix</keyword>
<gene>
    <name evidence="4" type="ORF">F8388_016779</name>
    <name evidence="3" type="ORF">G4B88_012608</name>
</gene>
<feature type="transmembrane region" description="Helical" evidence="2">
    <location>
        <begin position="295"/>
        <end position="315"/>
    </location>
</feature>